<accession>A0A3P7TBU6</accession>
<protein>
    <submittedName>
        <fullName evidence="9">ARID domain-containing protein</fullName>
    </submittedName>
</protein>
<dbReference type="InterPro" id="IPR052406">
    <property type="entry name" value="Chromatin_Remodeling_Comp"/>
</dbReference>
<keyword evidence="8" id="KW-1185">Reference proteome</keyword>
<evidence type="ECO:0000256" key="4">
    <source>
        <dbReference type="ARBA" id="ARBA00023242"/>
    </source>
</evidence>
<evidence type="ECO:0000313" key="8">
    <source>
        <dbReference type="Proteomes" id="UP000050761"/>
    </source>
</evidence>
<dbReference type="SMART" id="SM01014">
    <property type="entry name" value="ARID"/>
    <property type="match status" value="1"/>
</dbReference>
<dbReference type="SUPFAM" id="SSF46774">
    <property type="entry name" value="ARID-like"/>
    <property type="match status" value="1"/>
</dbReference>
<dbReference type="GO" id="GO:0006325">
    <property type="term" value="P:chromatin organization"/>
    <property type="evidence" value="ECO:0007669"/>
    <property type="project" value="UniProtKB-KW"/>
</dbReference>
<dbReference type="PANTHER" id="PTHR22970:SF14">
    <property type="entry name" value="AT-RICH INTERACTIVE DOMAIN-CONTAINING PROTEIN 2"/>
    <property type="match status" value="1"/>
</dbReference>
<evidence type="ECO:0000256" key="3">
    <source>
        <dbReference type="ARBA" id="ARBA00023163"/>
    </source>
</evidence>
<dbReference type="OrthoDB" id="338531at2759"/>
<proteinExistence type="predicted"/>
<reference evidence="9" key="2">
    <citation type="submission" date="2019-09" db="UniProtKB">
        <authorList>
            <consortium name="WormBaseParasite"/>
        </authorList>
    </citation>
    <scope>IDENTIFICATION</scope>
</reference>
<dbReference type="InterPro" id="IPR016024">
    <property type="entry name" value="ARM-type_fold"/>
</dbReference>
<evidence type="ECO:0000313" key="9">
    <source>
        <dbReference type="WBParaSite" id="HPBE_0000100701-mRNA-1"/>
    </source>
</evidence>
<dbReference type="EMBL" id="UZAH01000949">
    <property type="protein sequence ID" value="VDO19390.1"/>
    <property type="molecule type" value="Genomic_DNA"/>
</dbReference>
<feature type="domain" description="ARID" evidence="5">
    <location>
        <begin position="24"/>
        <end position="116"/>
    </location>
</feature>
<evidence type="ECO:0000259" key="5">
    <source>
        <dbReference type="PROSITE" id="PS51011"/>
    </source>
</evidence>
<sequence>MERRKRKSALANYLDGLNAPPEKAKKISDFYNALRQFYKRKWNATLKLPSVQGVEVNLFRLYDTVMALGGWQKVAMQDKWADVAEMLGVGEDIVGGDHAIKLLYMRYLSKYEQIETIGDIDDMLDGEMSRSRGRQVSFFATNECPVGNARNFIRRDERGNPSTEPDYARLTKSLLSGLPNEVDFAMNVCTLLSHPGPRLLRLCHAPNIITLLVAHCGIFDDDISDLAKTWHQNGGRDFTTFWASAGIPDEFLEKFAPNYVSWIYLDEDGDIFTGLVKEFDVKDPMSWRINQVSTIVRNLSFEPINRVTMAQCWPLFRFLFLCANSKWAPLYTAAMDTLSNLACDIDLTWHKMVHCSDHALLRIVKEGVFSKDKFKLIRSLEILTALSTYEGNESTICDFLDRNMFEHIFNVVCIKDIMMCVYTLECLYQISEMGDVACQLLAELPRSISQLVSMATLEAVSFGPAGLAGMKVVEYQPTHMVSSSVQSVFGIVVKNRVDQLTEQWIRQNCIPDRSAVTPRGELYAAYVDDLRNQYHSLSGSLAMFSNVMKSIFPELTFKMAENGLMMVAQGIRLVKPHSELRLSDILNLRLQLSKNLASMPVVNGVNGVVETPAELMCEWDGCAALFVTAPSLLSHVARVHIVDDCEQLCQWPGCDGTRRSRWSLVTHVQDHHANEAVLRMALQRRKLVDLSIFYIRGGGQK</sequence>
<dbReference type="InterPro" id="IPR001606">
    <property type="entry name" value="ARID_dom"/>
</dbReference>
<dbReference type="Gene3D" id="1.10.150.60">
    <property type="entry name" value="ARID DNA-binding domain"/>
    <property type="match status" value="1"/>
</dbReference>
<dbReference type="GO" id="GO:0003677">
    <property type="term" value="F:DNA binding"/>
    <property type="evidence" value="ECO:0007669"/>
    <property type="project" value="InterPro"/>
</dbReference>
<gene>
    <name evidence="7" type="ORF">HPBE_LOCUS1008</name>
</gene>
<dbReference type="Pfam" id="PF02257">
    <property type="entry name" value="RFX_DNA_binding"/>
    <property type="match status" value="1"/>
</dbReference>
<dbReference type="InterPro" id="IPR036431">
    <property type="entry name" value="ARID_dom_sf"/>
</dbReference>
<evidence type="ECO:0000256" key="2">
    <source>
        <dbReference type="ARBA" id="ARBA00023015"/>
    </source>
</evidence>
<dbReference type="SMART" id="SM00355">
    <property type="entry name" value="ZnF_C2H2"/>
    <property type="match status" value="2"/>
</dbReference>
<keyword evidence="2" id="KW-0805">Transcription regulation</keyword>
<evidence type="ECO:0000313" key="7">
    <source>
        <dbReference type="EMBL" id="VDO19390.1"/>
    </source>
</evidence>
<dbReference type="PROSITE" id="PS51526">
    <property type="entry name" value="RFX_DBD"/>
    <property type="match status" value="1"/>
</dbReference>
<dbReference type="Gene3D" id="1.10.10.10">
    <property type="entry name" value="Winged helix-like DNA-binding domain superfamily/Winged helix DNA-binding domain"/>
    <property type="match status" value="1"/>
</dbReference>
<dbReference type="PROSITE" id="PS00028">
    <property type="entry name" value="ZINC_FINGER_C2H2_1"/>
    <property type="match status" value="1"/>
</dbReference>
<organism evidence="8 9">
    <name type="scientific">Heligmosomoides polygyrus</name>
    <name type="common">Parasitic roundworm</name>
    <dbReference type="NCBI Taxonomy" id="6339"/>
    <lineage>
        <taxon>Eukaryota</taxon>
        <taxon>Metazoa</taxon>
        <taxon>Ecdysozoa</taxon>
        <taxon>Nematoda</taxon>
        <taxon>Chromadorea</taxon>
        <taxon>Rhabditida</taxon>
        <taxon>Rhabditina</taxon>
        <taxon>Rhabditomorpha</taxon>
        <taxon>Strongyloidea</taxon>
        <taxon>Heligmosomidae</taxon>
        <taxon>Heligmosomoides</taxon>
    </lineage>
</organism>
<dbReference type="SUPFAM" id="SSF48371">
    <property type="entry name" value="ARM repeat"/>
    <property type="match status" value="1"/>
</dbReference>
<dbReference type="PANTHER" id="PTHR22970">
    <property type="entry name" value="AT-RICH INTERACTIVE DOMAIN-CONTAINING PROTEIN 2"/>
    <property type="match status" value="1"/>
</dbReference>
<accession>A0A183F4B5</accession>
<dbReference type="PROSITE" id="PS51011">
    <property type="entry name" value="ARID"/>
    <property type="match status" value="1"/>
</dbReference>
<keyword evidence="4" id="KW-0539">Nucleus</keyword>
<dbReference type="Pfam" id="PF01388">
    <property type="entry name" value="ARID"/>
    <property type="match status" value="1"/>
</dbReference>
<dbReference type="Proteomes" id="UP000050761">
    <property type="component" value="Unassembled WGS sequence"/>
</dbReference>
<dbReference type="Gene3D" id="3.30.160.60">
    <property type="entry name" value="Classic Zinc Finger"/>
    <property type="match status" value="1"/>
</dbReference>
<keyword evidence="1" id="KW-0156">Chromatin regulator</keyword>
<evidence type="ECO:0000259" key="6">
    <source>
        <dbReference type="PROSITE" id="PS51526"/>
    </source>
</evidence>
<reference evidence="7 8" key="1">
    <citation type="submission" date="2018-11" db="EMBL/GenBank/DDBJ databases">
        <authorList>
            <consortium name="Pathogen Informatics"/>
        </authorList>
    </citation>
    <scope>NUCLEOTIDE SEQUENCE [LARGE SCALE GENOMIC DNA]</scope>
</reference>
<dbReference type="InterPro" id="IPR036388">
    <property type="entry name" value="WH-like_DNA-bd_sf"/>
</dbReference>
<dbReference type="WBParaSite" id="HPBE_0000100701-mRNA-1">
    <property type="protein sequence ID" value="HPBE_0000100701-mRNA-1"/>
    <property type="gene ID" value="HPBE_0000100701"/>
</dbReference>
<evidence type="ECO:0000256" key="1">
    <source>
        <dbReference type="ARBA" id="ARBA00022853"/>
    </source>
</evidence>
<keyword evidence="3" id="KW-0804">Transcription</keyword>
<feature type="domain" description="RFX-type winged-helix" evidence="6">
    <location>
        <begin position="501"/>
        <end position="575"/>
    </location>
</feature>
<dbReference type="AlphaFoldDB" id="A0A183F4B5"/>
<dbReference type="GO" id="GO:0006355">
    <property type="term" value="P:regulation of DNA-templated transcription"/>
    <property type="evidence" value="ECO:0007669"/>
    <property type="project" value="InterPro"/>
</dbReference>
<name>A0A183F4B5_HELPZ</name>
<dbReference type="InterPro" id="IPR013087">
    <property type="entry name" value="Znf_C2H2_type"/>
</dbReference>
<dbReference type="CDD" id="cd16100">
    <property type="entry name" value="ARID"/>
    <property type="match status" value="1"/>
</dbReference>
<dbReference type="InterPro" id="IPR003150">
    <property type="entry name" value="DNA-bd_RFX"/>
</dbReference>
<dbReference type="SMART" id="SM00501">
    <property type="entry name" value="BRIGHT"/>
    <property type="match status" value="1"/>
</dbReference>